<keyword evidence="4" id="KW-1185">Reference proteome</keyword>
<dbReference type="Proteomes" id="UP000266861">
    <property type="component" value="Unassembled WGS sequence"/>
</dbReference>
<comment type="caution">
    <text evidence="3">The sequence shown here is derived from an EMBL/GenBank/DDBJ whole genome shotgun (WGS) entry which is preliminary data.</text>
</comment>
<accession>A0A397GDD5</accession>
<evidence type="ECO:0000313" key="4">
    <source>
        <dbReference type="Proteomes" id="UP000266861"/>
    </source>
</evidence>
<dbReference type="EMBL" id="PQFF01000485">
    <property type="protein sequence ID" value="RHZ47638.1"/>
    <property type="molecule type" value="Genomic_DNA"/>
</dbReference>
<feature type="compositionally biased region" description="Polar residues" evidence="2">
    <location>
        <begin position="190"/>
        <end position="205"/>
    </location>
</feature>
<feature type="coiled-coil region" evidence="1">
    <location>
        <begin position="8"/>
        <end position="80"/>
    </location>
</feature>
<dbReference type="OrthoDB" id="2436584at2759"/>
<evidence type="ECO:0000256" key="2">
    <source>
        <dbReference type="SAM" id="MobiDB-lite"/>
    </source>
</evidence>
<dbReference type="AlphaFoldDB" id="A0A397GDD5"/>
<feature type="region of interest" description="Disordered" evidence="2">
    <location>
        <begin position="182"/>
        <end position="205"/>
    </location>
</feature>
<evidence type="ECO:0000256" key="1">
    <source>
        <dbReference type="SAM" id="Coils"/>
    </source>
</evidence>
<evidence type="ECO:0000313" key="3">
    <source>
        <dbReference type="EMBL" id="RHZ47638.1"/>
    </source>
</evidence>
<protein>
    <submittedName>
        <fullName evidence="3">Uncharacterized protein</fullName>
    </submittedName>
</protein>
<gene>
    <name evidence="3" type="ORF">Glove_575g29</name>
</gene>
<sequence length="491" mass="56345">MENPQSTIDTLRELNTKLLSEITELRKENAEISELRKKYTEVEAEYVKVKGENIEIKAENTKLKQTLEEHEGRFTKLECDVSLIKEQNLQDKDANISQVPVSLQVPIPLEINPDNTSTKEISPLIENQSEEEKVVMCLDTNSAISDLLPKHNSIQSLEDKKVVDFLDIKEKERVSDMIRKRNQEKKFRDQNSLSYDKGTSSEPSYENQNLELSIISQPISNSSDLSEQLPIKQNTNLQEQSVISSEIDIQPLIQELHIEPLNEDCVKIININASSAINQPSAIKLIRLFEKICFAEINTIHAKHEEITSWFLYRKNFEKRHSEVLPEILKNKRITIQKVHQLASGRIYDEMLQYLSDTIKKHFIIEQRETNSRTHMTEASASPVISTPKTEKKVSLKIPDNPKNNRSRIINKVLELYPNVSLRDSSSYFDSYVISASQHDDAYKITTTSSLCPACNQYHRESITGGYREGSYYINCLFNSNEKGIEIIAKA</sequence>
<proteinExistence type="predicted"/>
<name>A0A397GDD5_9GLOM</name>
<keyword evidence="1" id="KW-0175">Coiled coil</keyword>
<reference evidence="3 4" key="1">
    <citation type="submission" date="2018-08" db="EMBL/GenBank/DDBJ databases">
        <title>Genome and evolution of the arbuscular mycorrhizal fungus Diversispora epigaea (formerly Glomus versiforme) and its bacterial endosymbionts.</title>
        <authorList>
            <person name="Sun X."/>
            <person name="Fei Z."/>
            <person name="Harrison M."/>
        </authorList>
    </citation>
    <scope>NUCLEOTIDE SEQUENCE [LARGE SCALE GENOMIC DNA]</scope>
    <source>
        <strain evidence="3 4">IT104</strain>
    </source>
</reference>
<organism evidence="3 4">
    <name type="scientific">Diversispora epigaea</name>
    <dbReference type="NCBI Taxonomy" id="1348612"/>
    <lineage>
        <taxon>Eukaryota</taxon>
        <taxon>Fungi</taxon>
        <taxon>Fungi incertae sedis</taxon>
        <taxon>Mucoromycota</taxon>
        <taxon>Glomeromycotina</taxon>
        <taxon>Glomeromycetes</taxon>
        <taxon>Diversisporales</taxon>
        <taxon>Diversisporaceae</taxon>
        <taxon>Diversispora</taxon>
    </lineage>
</organism>